<proteinExistence type="predicted"/>
<protein>
    <submittedName>
        <fullName evidence="1">Uncharacterized protein</fullName>
    </submittedName>
</protein>
<reference evidence="1 2" key="1">
    <citation type="submission" date="2023-01" db="EMBL/GenBank/DDBJ databases">
        <title>Analysis of 21 Apiospora genomes using comparative genomics revels a genus with tremendous synthesis potential of carbohydrate active enzymes and secondary metabolites.</title>
        <authorList>
            <person name="Sorensen T."/>
        </authorList>
    </citation>
    <scope>NUCLEOTIDE SEQUENCE [LARGE SCALE GENOMIC DNA]</scope>
    <source>
        <strain evidence="1 2">CBS 83171</strain>
    </source>
</reference>
<sequence>MKSDIVLEHVQALRHFGGGSAPACSSDVDDSGQQGILACHHNGQKPTGRPTPAPGTWHPRTMQMLAGHMPHRIIPVMFIE</sequence>
<evidence type="ECO:0000313" key="2">
    <source>
        <dbReference type="Proteomes" id="UP001446871"/>
    </source>
</evidence>
<dbReference type="EMBL" id="JAQQWM010000009">
    <property type="protein sequence ID" value="KAK8046038.1"/>
    <property type="molecule type" value="Genomic_DNA"/>
</dbReference>
<dbReference type="Proteomes" id="UP001446871">
    <property type="component" value="Unassembled WGS sequence"/>
</dbReference>
<keyword evidence="2" id="KW-1185">Reference proteome</keyword>
<accession>A0ABR1TK53</accession>
<name>A0ABR1TK53_9PEZI</name>
<gene>
    <name evidence="1" type="ORF">PG996_014102</name>
</gene>
<comment type="caution">
    <text evidence="1">The sequence shown here is derived from an EMBL/GenBank/DDBJ whole genome shotgun (WGS) entry which is preliminary data.</text>
</comment>
<organism evidence="1 2">
    <name type="scientific">Apiospora saccharicola</name>
    <dbReference type="NCBI Taxonomy" id="335842"/>
    <lineage>
        <taxon>Eukaryota</taxon>
        <taxon>Fungi</taxon>
        <taxon>Dikarya</taxon>
        <taxon>Ascomycota</taxon>
        <taxon>Pezizomycotina</taxon>
        <taxon>Sordariomycetes</taxon>
        <taxon>Xylariomycetidae</taxon>
        <taxon>Amphisphaeriales</taxon>
        <taxon>Apiosporaceae</taxon>
        <taxon>Apiospora</taxon>
    </lineage>
</organism>
<evidence type="ECO:0000313" key="1">
    <source>
        <dbReference type="EMBL" id="KAK8046038.1"/>
    </source>
</evidence>